<accession>A0ABW4WYV3</accession>
<evidence type="ECO:0000256" key="1">
    <source>
        <dbReference type="SAM" id="MobiDB-lite"/>
    </source>
</evidence>
<feature type="region of interest" description="Disordered" evidence="1">
    <location>
        <begin position="26"/>
        <end position="49"/>
    </location>
</feature>
<name>A0ABW4WYV3_9BACT</name>
<dbReference type="Proteomes" id="UP001597369">
    <property type="component" value="Unassembled WGS sequence"/>
</dbReference>
<evidence type="ECO:0000313" key="3">
    <source>
        <dbReference type="Proteomes" id="UP001597369"/>
    </source>
</evidence>
<organism evidence="2 3">
    <name type="scientific">Pontibacter silvestris</name>
    <dbReference type="NCBI Taxonomy" id="2305183"/>
    <lineage>
        <taxon>Bacteria</taxon>
        <taxon>Pseudomonadati</taxon>
        <taxon>Bacteroidota</taxon>
        <taxon>Cytophagia</taxon>
        <taxon>Cytophagales</taxon>
        <taxon>Hymenobacteraceae</taxon>
        <taxon>Pontibacter</taxon>
    </lineage>
</organism>
<dbReference type="RefSeq" id="WP_229958512.1">
    <property type="nucleotide sequence ID" value="NZ_JAJJWI010000003.1"/>
</dbReference>
<keyword evidence="3" id="KW-1185">Reference proteome</keyword>
<dbReference type="PROSITE" id="PS51257">
    <property type="entry name" value="PROKAR_LIPOPROTEIN"/>
    <property type="match status" value="1"/>
</dbReference>
<proteinExistence type="predicted"/>
<comment type="caution">
    <text evidence="2">The sequence shown here is derived from an EMBL/GenBank/DDBJ whole genome shotgun (WGS) entry which is preliminary data.</text>
</comment>
<sequence length="207" mass="22291">MLKNIIYAILLGVGMAACLSQSNNKQETSKATASEPATESIPTNDEEMAVPAPENFVIAKDRAGYVRLNMPIEEMRQSVPNGMDIADTTLQTKGQPSTAYLLQAKDAARGLLIEQTCAPTCEVWRIQVQHPDFKTSSGIGIGSKYSEVQSAYPISYVSPGEAGLVAVSEDANFSFVLDSSHLPAEQLAKLKPEDVPANTIVKSILIY</sequence>
<evidence type="ECO:0000313" key="2">
    <source>
        <dbReference type="EMBL" id="MFD2067914.1"/>
    </source>
</evidence>
<gene>
    <name evidence="2" type="ORF">ACFSKU_13550</name>
</gene>
<protein>
    <submittedName>
        <fullName evidence="2">Mechanosensitive ion channel protein MscS</fullName>
    </submittedName>
</protein>
<feature type="compositionally biased region" description="Polar residues" evidence="1">
    <location>
        <begin position="26"/>
        <end position="43"/>
    </location>
</feature>
<dbReference type="EMBL" id="JBHUHV010000039">
    <property type="protein sequence ID" value="MFD2067914.1"/>
    <property type="molecule type" value="Genomic_DNA"/>
</dbReference>
<reference evidence="3" key="1">
    <citation type="journal article" date="2019" name="Int. J. Syst. Evol. Microbiol.">
        <title>The Global Catalogue of Microorganisms (GCM) 10K type strain sequencing project: providing services to taxonomists for standard genome sequencing and annotation.</title>
        <authorList>
            <consortium name="The Broad Institute Genomics Platform"/>
            <consortium name="The Broad Institute Genome Sequencing Center for Infectious Disease"/>
            <person name="Wu L."/>
            <person name="Ma J."/>
        </authorList>
    </citation>
    <scope>NUCLEOTIDE SEQUENCE [LARGE SCALE GENOMIC DNA]</scope>
    <source>
        <strain evidence="3">JCM 16545</strain>
    </source>
</reference>